<dbReference type="InterPro" id="IPR013766">
    <property type="entry name" value="Thioredoxin_domain"/>
</dbReference>
<comment type="subcellular location">
    <subcellularLocation>
        <location evidence="1">Cell envelope</location>
    </subcellularLocation>
</comment>
<dbReference type="PANTHER" id="PTHR42852">
    <property type="entry name" value="THIOL:DISULFIDE INTERCHANGE PROTEIN DSBE"/>
    <property type="match status" value="1"/>
</dbReference>
<dbReference type="PANTHER" id="PTHR42852:SF6">
    <property type="entry name" value="THIOL:DISULFIDE INTERCHANGE PROTEIN DSBE"/>
    <property type="match status" value="1"/>
</dbReference>
<name>A0ABY0HQY2_CITAM</name>
<dbReference type="Proteomes" id="UP000292985">
    <property type="component" value="Unassembled WGS sequence"/>
</dbReference>
<dbReference type="SUPFAM" id="SSF52833">
    <property type="entry name" value="Thioredoxin-like"/>
    <property type="match status" value="1"/>
</dbReference>
<proteinExistence type="predicted"/>
<dbReference type="InterPro" id="IPR050553">
    <property type="entry name" value="Thioredoxin_ResA/DsbE_sf"/>
</dbReference>
<comment type="caution">
    <text evidence="6">The sequence shown here is derived from an EMBL/GenBank/DDBJ whole genome shotgun (WGS) entry which is preliminary data.</text>
</comment>
<keyword evidence="4" id="KW-0676">Redox-active center</keyword>
<accession>A0ABY0HQY2</accession>
<keyword evidence="2" id="KW-0201">Cytochrome c-type biogenesis</keyword>
<evidence type="ECO:0000313" key="7">
    <source>
        <dbReference type="Proteomes" id="UP000292985"/>
    </source>
</evidence>
<organism evidence="6 7">
    <name type="scientific">Citrobacter amalonaticus</name>
    <dbReference type="NCBI Taxonomy" id="35703"/>
    <lineage>
        <taxon>Bacteria</taxon>
        <taxon>Pseudomonadati</taxon>
        <taxon>Pseudomonadota</taxon>
        <taxon>Gammaproteobacteria</taxon>
        <taxon>Enterobacterales</taxon>
        <taxon>Enterobacteriaceae</taxon>
        <taxon>Citrobacter</taxon>
    </lineage>
</organism>
<sequence>MGSLPIAFCVCNTESIWERRRCNMRWLNVFILSLAVLLSGCKEEKLAVGETAPALAAFDLQGQESGLDRWQGKSIYLNFWSAGCGGCLAEMDSLETLSQKWGDSVVVVAVNTDPGTVNLDALLAKHQVSYPVLRDQMKITQERYQVIGTPTSVLIDPQGRVLEWHQGMRKPAELAATFARLAGQ</sequence>
<feature type="domain" description="Thioredoxin" evidence="5">
    <location>
        <begin position="46"/>
        <end position="183"/>
    </location>
</feature>
<keyword evidence="7" id="KW-1185">Reference proteome</keyword>
<evidence type="ECO:0000256" key="3">
    <source>
        <dbReference type="ARBA" id="ARBA00023157"/>
    </source>
</evidence>
<dbReference type="Gene3D" id="3.40.30.10">
    <property type="entry name" value="Glutaredoxin"/>
    <property type="match status" value="1"/>
</dbReference>
<dbReference type="CDD" id="cd02966">
    <property type="entry name" value="TlpA_like_family"/>
    <property type="match status" value="1"/>
</dbReference>
<evidence type="ECO:0000256" key="1">
    <source>
        <dbReference type="ARBA" id="ARBA00004196"/>
    </source>
</evidence>
<protein>
    <submittedName>
        <fullName evidence="6">TlpA family protein disulfide reductase</fullName>
    </submittedName>
</protein>
<evidence type="ECO:0000313" key="6">
    <source>
        <dbReference type="EMBL" id="RYT41620.1"/>
    </source>
</evidence>
<gene>
    <name evidence="6" type="ORF">EAJ18_18365</name>
</gene>
<dbReference type="InterPro" id="IPR036249">
    <property type="entry name" value="Thioredoxin-like_sf"/>
</dbReference>
<evidence type="ECO:0000256" key="2">
    <source>
        <dbReference type="ARBA" id="ARBA00022748"/>
    </source>
</evidence>
<evidence type="ECO:0000259" key="5">
    <source>
        <dbReference type="PROSITE" id="PS51352"/>
    </source>
</evidence>
<dbReference type="EMBL" id="RCYA01000009">
    <property type="protein sequence ID" value="RYT41620.1"/>
    <property type="molecule type" value="Genomic_DNA"/>
</dbReference>
<dbReference type="PROSITE" id="PS51352">
    <property type="entry name" value="THIOREDOXIN_2"/>
    <property type="match status" value="1"/>
</dbReference>
<reference evidence="6 7" key="1">
    <citation type="journal article" date="2019" name="Science, e1252229">
        <title>Invertible promoters mediate bacterial phase variation, antibiotic resistance, and host adaptation in the gut.</title>
        <authorList>
            <person name="Jiang X."/>
            <person name="Hall A.B."/>
            <person name="Arthur T.D."/>
            <person name="Plichta D.R."/>
            <person name="Covington C.T."/>
            <person name="Poyet M."/>
            <person name="Crothers J."/>
            <person name="Moses P.L."/>
            <person name="Tolonen A.C."/>
            <person name="Vlamakis H."/>
            <person name="Alm E.J."/>
            <person name="Xavier R.J."/>
        </authorList>
    </citation>
    <scope>NUCLEOTIDE SEQUENCE [LARGE SCALE GENOMIC DNA]</scope>
    <source>
        <strain evidence="7">ca_0067</strain>
    </source>
</reference>
<evidence type="ECO:0000256" key="4">
    <source>
        <dbReference type="ARBA" id="ARBA00023284"/>
    </source>
</evidence>
<keyword evidence="3" id="KW-1015">Disulfide bond</keyword>
<dbReference type="InterPro" id="IPR013740">
    <property type="entry name" value="Redoxin"/>
</dbReference>
<dbReference type="Pfam" id="PF08534">
    <property type="entry name" value="Redoxin"/>
    <property type="match status" value="1"/>
</dbReference>